<dbReference type="SUPFAM" id="SSF63999">
    <property type="entry name" value="Thiamin pyrophosphokinase, catalytic domain"/>
    <property type="match status" value="1"/>
</dbReference>
<feature type="transmembrane region" description="Helical" evidence="6">
    <location>
        <begin position="350"/>
        <end position="371"/>
    </location>
</feature>
<dbReference type="GO" id="GO:0009229">
    <property type="term" value="P:thiamine diphosphate biosynthetic process"/>
    <property type="evidence" value="ECO:0007669"/>
    <property type="project" value="InterPro"/>
</dbReference>
<dbReference type="GO" id="GO:0004788">
    <property type="term" value="F:thiamine diphosphokinase activity"/>
    <property type="evidence" value="ECO:0007669"/>
    <property type="project" value="InterPro"/>
</dbReference>
<evidence type="ECO:0000256" key="4">
    <source>
        <dbReference type="ARBA" id="ARBA00022840"/>
    </source>
</evidence>
<evidence type="ECO:0000256" key="3">
    <source>
        <dbReference type="ARBA" id="ARBA00022777"/>
    </source>
</evidence>
<keyword evidence="1" id="KW-0808">Transferase</keyword>
<dbReference type="InterPro" id="IPR036759">
    <property type="entry name" value="TPK_catalytic_sf"/>
</dbReference>
<evidence type="ECO:0000256" key="2">
    <source>
        <dbReference type="ARBA" id="ARBA00022741"/>
    </source>
</evidence>
<sequence>MIQRKTRERVETDAPVGPTATRIDRRTKDLTKRLQPGDIAVIRHSDIDRVSAEALVDCRPAAVVNAHRSVSGAYPNLGPGIIIAAGIPLVDDVGEELFEDLVEEGEELSLHGGDLVRGETVIASGTVQTTSSIEKAMQDAESGMNTVLADFVANTVEYIQKDSDLLDDSLEVPQVRTSFEGRHALIVVRGYHYKEDLAALRPYIREQRPVLIGVDGGADAIMEAGHRPDMIVGDMDSVSDAALTSGAELVVHAYRDGNAPGVERVSDLGMDSVKFAASGTSEDIAMLLADDKGAQLIVAVGTHDTLIEFLDKGRKGMASTFLTRLRVGSKLLDAKGVSLLYRQRIGTGQLMLLALAGVVALVAAMSATAAGQTAFGLIAAQFDGFFQWLGSLFGDPTAVALPAFPAPEALGPLDDPDLGGLSSQ</sequence>
<evidence type="ECO:0000313" key="8">
    <source>
        <dbReference type="EMBL" id="SLM97917.1"/>
    </source>
</evidence>
<dbReference type="Gene3D" id="3.40.50.10240">
    <property type="entry name" value="Thiamin pyrophosphokinase, catalytic domain"/>
    <property type="match status" value="1"/>
</dbReference>
<keyword evidence="6" id="KW-1133">Transmembrane helix</keyword>
<keyword evidence="2" id="KW-0547">Nucleotide-binding</keyword>
<organism evidence="8 9">
    <name type="scientific">Brevibacterium yomogidense</name>
    <dbReference type="NCBI Taxonomy" id="946573"/>
    <lineage>
        <taxon>Bacteria</taxon>
        <taxon>Bacillati</taxon>
        <taxon>Actinomycetota</taxon>
        <taxon>Actinomycetes</taxon>
        <taxon>Micrococcales</taxon>
        <taxon>Brevibacteriaceae</taxon>
        <taxon>Brevibacterium</taxon>
    </lineage>
</organism>
<evidence type="ECO:0000256" key="1">
    <source>
        <dbReference type="ARBA" id="ARBA00022679"/>
    </source>
</evidence>
<proteinExistence type="predicted"/>
<gene>
    <name evidence="8" type="ORF">FM105_08000</name>
</gene>
<dbReference type="Pfam" id="PF12555">
    <property type="entry name" value="SteA-like_C"/>
    <property type="match status" value="1"/>
</dbReference>
<keyword evidence="6" id="KW-0472">Membrane</keyword>
<dbReference type="InterPro" id="IPR022215">
    <property type="entry name" value="SteA-like_C"/>
</dbReference>
<reference evidence="9" key="1">
    <citation type="submission" date="2017-02" db="EMBL/GenBank/DDBJ databases">
        <authorList>
            <person name="Dridi B."/>
        </authorList>
    </citation>
    <scope>NUCLEOTIDE SEQUENCE [LARGE SCALE GENOMIC DNA]</scope>
    <source>
        <strain evidence="9">B Co 03.10</strain>
    </source>
</reference>
<evidence type="ECO:0000256" key="5">
    <source>
        <dbReference type="SAM" id="MobiDB-lite"/>
    </source>
</evidence>
<dbReference type="AlphaFoldDB" id="A0A1X6XHA2"/>
<dbReference type="RefSeq" id="WP_087007025.1">
    <property type="nucleotide sequence ID" value="NZ_FWFF01000013.1"/>
</dbReference>
<evidence type="ECO:0000259" key="7">
    <source>
        <dbReference type="Pfam" id="PF12555"/>
    </source>
</evidence>
<feature type="domain" description="SteA-like C-terminal" evidence="7">
    <location>
        <begin position="335"/>
        <end position="386"/>
    </location>
</feature>
<dbReference type="GO" id="GO:0016301">
    <property type="term" value="F:kinase activity"/>
    <property type="evidence" value="ECO:0007669"/>
    <property type="project" value="UniProtKB-KW"/>
</dbReference>
<protein>
    <submittedName>
        <fullName evidence="8">Conserved membrane protein ML1361</fullName>
    </submittedName>
</protein>
<keyword evidence="9" id="KW-1185">Reference proteome</keyword>
<evidence type="ECO:0000256" key="6">
    <source>
        <dbReference type="SAM" id="Phobius"/>
    </source>
</evidence>
<keyword evidence="6" id="KW-0812">Transmembrane</keyword>
<dbReference type="InterPro" id="IPR047795">
    <property type="entry name" value="Put_SteA-like"/>
</dbReference>
<feature type="region of interest" description="Disordered" evidence="5">
    <location>
        <begin position="1"/>
        <end position="20"/>
    </location>
</feature>
<evidence type="ECO:0000313" key="9">
    <source>
        <dbReference type="Proteomes" id="UP000196581"/>
    </source>
</evidence>
<keyword evidence="4" id="KW-0067">ATP-binding</keyword>
<dbReference type="GO" id="GO:0005524">
    <property type="term" value="F:ATP binding"/>
    <property type="evidence" value="ECO:0007669"/>
    <property type="project" value="UniProtKB-KW"/>
</dbReference>
<name>A0A1X6XHA2_9MICO</name>
<dbReference type="Proteomes" id="UP000196581">
    <property type="component" value="Unassembled WGS sequence"/>
</dbReference>
<dbReference type="NCBIfam" id="NF040608">
    <property type="entry name" value="division_SteA"/>
    <property type="match status" value="1"/>
</dbReference>
<accession>A0A1X6XHA2</accession>
<keyword evidence="3" id="KW-0418">Kinase</keyword>
<dbReference type="EMBL" id="FWFF01000013">
    <property type="protein sequence ID" value="SLM97917.1"/>
    <property type="molecule type" value="Genomic_DNA"/>
</dbReference>